<reference evidence="1 2" key="1">
    <citation type="submission" date="2018-11" db="EMBL/GenBank/DDBJ databases">
        <authorList>
            <consortium name="Pathogen Informatics"/>
        </authorList>
    </citation>
    <scope>NUCLEOTIDE SEQUENCE [LARGE SCALE GENOMIC DNA]</scope>
    <source>
        <strain>Denwood</strain>
        <strain evidence="2">Zambia</strain>
    </source>
</reference>
<evidence type="ECO:0000313" key="2">
    <source>
        <dbReference type="Proteomes" id="UP000269396"/>
    </source>
</evidence>
<dbReference type="Proteomes" id="UP000269396">
    <property type="component" value="Unassembled WGS sequence"/>
</dbReference>
<gene>
    <name evidence="1" type="ORF">SMTD_LOCUS3190</name>
</gene>
<protein>
    <submittedName>
        <fullName evidence="1">Uncharacterized protein</fullName>
    </submittedName>
</protein>
<dbReference type="EMBL" id="UZAL01005377">
    <property type="protein sequence ID" value="VDO92939.1"/>
    <property type="molecule type" value="Genomic_DNA"/>
</dbReference>
<sequence length="99" mass="10260">MSSMLAVTATPAFSAYDGTLSVPAALPPFIFLMSMLISSTVGGSISIGRSVGAASMLGGFSVTGRFKNSLKRSTQLFHCSSMLVITLPSLHFAGRSGLR</sequence>
<name>A0A183NM54_9TREM</name>
<organism evidence="1 2">
    <name type="scientific">Schistosoma mattheei</name>
    <dbReference type="NCBI Taxonomy" id="31246"/>
    <lineage>
        <taxon>Eukaryota</taxon>
        <taxon>Metazoa</taxon>
        <taxon>Spiralia</taxon>
        <taxon>Lophotrochozoa</taxon>
        <taxon>Platyhelminthes</taxon>
        <taxon>Trematoda</taxon>
        <taxon>Digenea</taxon>
        <taxon>Strigeidida</taxon>
        <taxon>Schistosomatoidea</taxon>
        <taxon>Schistosomatidae</taxon>
        <taxon>Schistosoma</taxon>
    </lineage>
</organism>
<accession>A0A183NM54</accession>
<proteinExistence type="predicted"/>
<dbReference type="AlphaFoldDB" id="A0A183NM54"/>
<evidence type="ECO:0000313" key="1">
    <source>
        <dbReference type="EMBL" id="VDO92939.1"/>
    </source>
</evidence>
<keyword evidence="2" id="KW-1185">Reference proteome</keyword>